<dbReference type="InterPro" id="IPR007213">
    <property type="entry name" value="Ppm1/Ppm2/Tcmp"/>
</dbReference>
<dbReference type="InterPro" id="IPR029063">
    <property type="entry name" value="SAM-dependent_MTases_sf"/>
</dbReference>
<evidence type="ECO:0000256" key="3">
    <source>
        <dbReference type="ARBA" id="ARBA00022679"/>
    </source>
</evidence>
<dbReference type="Pfam" id="PF04072">
    <property type="entry name" value="LCM"/>
    <property type="match status" value="1"/>
</dbReference>
<dbReference type="InterPro" id="IPR011610">
    <property type="entry name" value="SAM_mthyl_Trfase_ML2640-like"/>
</dbReference>
<dbReference type="SUPFAM" id="SSF53335">
    <property type="entry name" value="S-adenosyl-L-methionine-dependent methyltransferases"/>
    <property type="match status" value="1"/>
</dbReference>
<dbReference type="Gene3D" id="3.40.50.150">
    <property type="entry name" value="Vaccinia Virus protein VP39"/>
    <property type="match status" value="1"/>
</dbReference>
<dbReference type="GeneID" id="17039023"/>
<evidence type="ECO:0000313" key="5">
    <source>
        <dbReference type="Proteomes" id="UP000007264"/>
    </source>
</evidence>
<evidence type="ECO:0000256" key="1">
    <source>
        <dbReference type="ARBA" id="ARBA00008138"/>
    </source>
</evidence>
<sequence>MVVQRTNYLDDKLMGALAAMPVNVATPVKRQVVLLGSGLDTKAWRLDFPSGTAIFEVDQRDMSGFKHRRLEAIKAQTDAASDPAKFKHPLKAASWTSVGTDLMHPEWVADLEDQGFQKGLPTAYVAEGLLYYLSPNAVKSLLATLAEISGPGSALLFSCINEGFYSGAKSDLSKAGTDGMWATTLKFTEAFQFGITDDVAGFLRPLGWDASADGAVKDVRNVYQAYGVQEFLPPKGLGFDKNREENEKMFGPKVYYLVNARLSP</sequence>
<proteinExistence type="inferred from homology"/>
<accession>I0YRM2</accession>
<evidence type="ECO:0000256" key="2">
    <source>
        <dbReference type="ARBA" id="ARBA00022603"/>
    </source>
</evidence>
<dbReference type="EMBL" id="AGSI01000013">
    <property type="protein sequence ID" value="EIE21041.1"/>
    <property type="molecule type" value="Genomic_DNA"/>
</dbReference>
<dbReference type="GO" id="GO:0032259">
    <property type="term" value="P:methylation"/>
    <property type="evidence" value="ECO:0007669"/>
    <property type="project" value="UniProtKB-KW"/>
</dbReference>
<keyword evidence="3" id="KW-0808">Transferase</keyword>
<dbReference type="GO" id="GO:0008168">
    <property type="term" value="F:methyltransferase activity"/>
    <property type="evidence" value="ECO:0007669"/>
    <property type="project" value="UniProtKB-KW"/>
</dbReference>
<dbReference type="KEGG" id="csl:COCSUDRAFT_67046"/>
<dbReference type="OrthoDB" id="509866at2759"/>
<protein>
    <submittedName>
        <fullName evidence="4">S-adenosyl-L-methionine-dependent methyltransferase</fullName>
    </submittedName>
</protein>
<evidence type="ECO:0000313" key="4">
    <source>
        <dbReference type="EMBL" id="EIE21041.1"/>
    </source>
</evidence>
<dbReference type="PANTHER" id="PTHR43619:SF2">
    <property type="entry name" value="S-ADENOSYL-L-METHIONINE-DEPENDENT METHYLTRANSFERASES SUPERFAMILY PROTEIN"/>
    <property type="match status" value="1"/>
</dbReference>
<dbReference type="PANTHER" id="PTHR43619">
    <property type="entry name" value="S-ADENOSYL-L-METHIONINE-DEPENDENT METHYLTRANSFERASE YKTD-RELATED"/>
    <property type="match status" value="1"/>
</dbReference>
<keyword evidence="5" id="KW-1185">Reference proteome</keyword>
<dbReference type="RefSeq" id="XP_005645585.1">
    <property type="nucleotide sequence ID" value="XM_005645528.1"/>
</dbReference>
<dbReference type="NCBIfam" id="TIGR00027">
    <property type="entry name" value="mthyl_TIGR00027"/>
    <property type="match status" value="1"/>
</dbReference>
<dbReference type="Proteomes" id="UP000007264">
    <property type="component" value="Unassembled WGS sequence"/>
</dbReference>
<keyword evidence="2 4" id="KW-0489">Methyltransferase</keyword>
<name>I0YRM2_COCSC</name>
<comment type="caution">
    <text evidence="4">The sequence shown here is derived from an EMBL/GenBank/DDBJ whole genome shotgun (WGS) entry which is preliminary data.</text>
</comment>
<dbReference type="STRING" id="574566.I0YRM2"/>
<organism evidence="4 5">
    <name type="scientific">Coccomyxa subellipsoidea (strain C-169)</name>
    <name type="common">Green microalga</name>
    <dbReference type="NCBI Taxonomy" id="574566"/>
    <lineage>
        <taxon>Eukaryota</taxon>
        <taxon>Viridiplantae</taxon>
        <taxon>Chlorophyta</taxon>
        <taxon>core chlorophytes</taxon>
        <taxon>Trebouxiophyceae</taxon>
        <taxon>Trebouxiophyceae incertae sedis</taxon>
        <taxon>Coccomyxaceae</taxon>
        <taxon>Coccomyxa</taxon>
        <taxon>Coccomyxa subellipsoidea</taxon>
    </lineage>
</organism>
<dbReference type="AlphaFoldDB" id="I0YRM2"/>
<comment type="similarity">
    <text evidence="1">Belongs to the UPF0677 family.</text>
</comment>
<gene>
    <name evidence="4" type="ORF">COCSUDRAFT_67046</name>
</gene>
<reference evidence="4 5" key="1">
    <citation type="journal article" date="2012" name="Genome Biol.">
        <title>The genome of the polar eukaryotic microalga coccomyxa subellipsoidea reveals traits of cold adaptation.</title>
        <authorList>
            <person name="Blanc G."/>
            <person name="Agarkova I."/>
            <person name="Grimwood J."/>
            <person name="Kuo A."/>
            <person name="Brueggeman A."/>
            <person name="Dunigan D."/>
            <person name="Gurnon J."/>
            <person name="Ladunga I."/>
            <person name="Lindquist E."/>
            <person name="Lucas S."/>
            <person name="Pangilinan J."/>
            <person name="Proschold T."/>
            <person name="Salamov A."/>
            <person name="Schmutz J."/>
            <person name="Weeks D."/>
            <person name="Yamada T."/>
            <person name="Claverie J.M."/>
            <person name="Grigoriev I."/>
            <person name="Van Etten J."/>
            <person name="Lomsadze A."/>
            <person name="Borodovsky M."/>
        </authorList>
    </citation>
    <scope>NUCLEOTIDE SEQUENCE [LARGE SCALE GENOMIC DNA]</scope>
    <source>
        <strain evidence="4 5">C-169</strain>
    </source>
</reference>